<feature type="compositionally biased region" description="Basic and acidic residues" evidence="1">
    <location>
        <begin position="522"/>
        <end position="534"/>
    </location>
</feature>
<protein>
    <submittedName>
        <fullName evidence="2">Uncharacterized protein</fullName>
    </submittedName>
</protein>
<feature type="region of interest" description="Disordered" evidence="1">
    <location>
        <begin position="518"/>
        <end position="547"/>
    </location>
</feature>
<comment type="caution">
    <text evidence="2">The sequence shown here is derived from an EMBL/GenBank/DDBJ whole genome shotgun (WGS) entry which is preliminary data.</text>
</comment>
<proteinExistence type="predicted"/>
<reference evidence="2" key="1">
    <citation type="submission" date="2019-03" db="EMBL/GenBank/DDBJ databases">
        <title>Single cell metagenomics reveals metabolic interactions within the superorganism composed of flagellate Streblomastix strix and complex community of Bacteroidetes bacteria on its surface.</title>
        <authorList>
            <person name="Treitli S.C."/>
            <person name="Kolisko M."/>
            <person name="Husnik F."/>
            <person name="Keeling P."/>
            <person name="Hampl V."/>
        </authorList>
    </citation>
    <scope>NUCLEOTIDE SEQUENCE</scope>
    <source>
        <strain evidence="2">STM</strain>
    </source>
</reference>
<evidence type="ECO:0000313" key="2">
    <source>
        <dbReference type="EMBL" id="KAA6333572.1"/>
    </source>
</evidence>
<name>A0A5J4RJ15_9ZZZZ</name>
<gene>
    <name evidence="2" type="ORF">EZS27_018029</name>
</gene>
<dbReference type="EMBL" id="SNRY01001097">
    <property type="protein sequence ID" value="KAA6333572.1"/>
    <property type="molecule type" value="Genomic_DNA"/>
</dbReference>
<dbReference type="AlphaFoldDB" id="A0A5J4RJ15"/>
<evidence type="ECO:0000256" key="1">
    <source>
        <dbReference type="SAM" id="MobiDB-lite"/>
    </source>
</evidence>
<accession>A0A5J4RJ15</accession>
<sequence length="583" mass="68590">MSGKFTVPPEILKVTRPPHTIIKMDGKGHFYVQEWEIVRLAGESKPVKIMGGYIGKIEDGVFVPNEKYNRIENKEYPGSAFISLVTQSLHQELVHSLGQEGEDLYATALLCYLNENTDLANVKELYDWSYLSEVISSKVLSQNKVDDLFASMEKRQEHFDTFLQTRIPSEPTKLIIDETFNFLTVDDQKKIGFAKKIVLQEMQVHVSDDKTFEPIMFRFYPESDWEKTKIIDFIQQLHLENRAIAYNRRYMKDYPPQRYEENHLLYLIRLNRDCADVKTSKIVDYLLDLYHFQERSVMIVKMKVLYDHETMIKTYLYDKNGNCELVYEKTNHGLLEEILTVRYLYALKTPDSVFEEREAYCLKVDEEEITLDEYNEVMAYFGVSFFISNEDLDLNKVFDLSSRIKSTTNYHLDNKETTVDKFDQPIHVNCYGKEFVNLLMDIIHYQVSKALKDLNIPDPVSVILDQLTRWTVVLKQKRWYFNCYLPSANKLIEQLNIETRWIDPVNYRYFRAPTVALKRGRKPDPNKAKVEKEKKSKGRPRTKPVIDYELHPELKKPVGRPKKVIDLEQVVEKKKVGRPRKAS</sequence>
<organism evidence="2">
    <name type="scientific">termite gut metagenome</name>
    <dbReference type="NCBI Taxonomy" id="433724"/>
    <lineage>
        <taxon>unclassified sequences</taxon>
        <taxon>metagenomes</taxon>
        <taxon>organismal metagenomes</taxon>
    </lineage>
</organism>